<feature type="domain" description="Glycosyltransferase 2-like" evidence="1">
    <location>
        <begin position="5"/>
        <end position="167"/>
    </location>
</feature>
<dbReference type="PANTHER" id="PTHR43179:SF7">
    <property type="entry name" value="RHAMNOSYLTRANSFERASE WBBL"/>
    <property type="match status" value="1"/>
</dbReference>
<dbReference type="Gene3D" id="3.90.550.10">
    <property type="entry name" value="Spore Coat Polysaccharide Biosynthesis Protein SpsA, Chain A"/>
    <property type="match status" value="1"/>
</dbReference>
<evidence type="ECO:0000259" key="1">
    <source>
        <dbReference type="Pfam" id="PF00535"/>
    </source>
</evidence>
<dbReference type="PANTHER" id="PTHR43179">
    <property type="entry name" value="RHAMNOSYLTRANSFERASE WBBL"/>
    <property type="match status" value="1"/>
</dbReference>
<keyword evidence="2" id="KW-0328">Glycosyltransferase</keyword>
<name>A0ABV6JA78_9BACL</name>
<dbReference type="EC" id="2.4.-.-" evidence="2"/>
<dbReference type="InterPro" id="IPR001173">
    <property type="entry name" value="Glyco_trans_2-like"/>
</dbReference>
<sequence length="242" mass="27256">MNKTSIIIPTYNGKELLKDCLYSIKRHTQIPYEIIVVDNGSTDGTADVCRQEGITFISLASNIGFPAACNMGLKLASGDTLLLLNNDVIVSRNWLQNMLNCLNSRADIGIVGPLTNYASGKQQIDMPYTNLEEMANQLNEPDSGKWMHVDRIVGLCFLFKRDLMDQIGLLDERFSPGHFEDDDYCYRARGAGYKLRIAGDVFIFHHGSASFGRQEESRVKQLIESNRHKFIAKWGVDPIIYV</sequence>
<dbReference type="Proteomes" id="UP001589818">
    <property type="component" value="Unassembled WGS sequence"/>
</dbReference>
<gene>
    <name evidence="2" type="ORF">ACFFJ8_13505</name>
</gene>
<dbReference type="GO" id="GO:0016757">
    <property type="term" value="F:glycosyltransferase activity"/>
    <property type="evidence" value="ECO:0007669"/>
    <property type="project" value="UniProtKB-KW"/>
</dbReference>
<dbReference type="RefSeq" id="WP_204819478.1">
    <property type="nucleotide sequence ID" value="NZ_JANHOF010000003.1"/>
</dbReference>
<proteinExistence type="predicted"/>
<dbReference type="InterPro" id="IPR029044">
    <property type="entry name" value="Nucleotide-diphossugar_trans"/>
</dbReference>
<dbReference type="SUPFAM" id="SSF53448">
    <property type="entry name" value="Nucleotide-diphospho-sugar transferases"/>
    <property type="match status" value="1"/>
</dbReference>
<evidence type="ECO:0000313" key="2">
    <source>
        <dbReference type="EMBL" id="MFC0392384.1"/>
    </source>
</evidence>
<dbReference type="Pfam" id="PF00535">
    <property type="entry name" value="Glycos_transf_2"/>
    <property type="match status" value="1"/>
</dbReference>
<accession>A0ABV6JA78</accession>
<dbReference type="EMBL" id="JBHLVF010000017">
    <property type="protein sequence ID" value="MFC0392384.1"/>
    <property type="molecule type" value="Genomic_DNA"/>
</dbReference>
<organism evidence="2 3">
    <name type="scientific">Paenibacillus mendelii</name>
    <dbReference type="NCBI Taxonomy" id="206163"/>
    <lineage>
        <taxon>Bacteria</taxon>
        <taxon>Bacillati</taxon>
        <taxon>Bacillota</taxon>
        <taxon>Bacilli</taxon>
        <taxon>Bacillales</taxon>
        <taxon>Paenibacillaceae</taxon>
        <taxon>Paenibacillus</taxon>
    </lineage>
</organism>
<keyword evidence="2" id="KW-0808">Transferase</keyword>
<protein>
    <submittedName>
        <fullName evidence="2">Glycosyltransferase family 2 protein</fullName>
        <ecNumber evidence="2">2.4.-.-</ecNumber>
    </submittedName>
</protein>
<evidence type="ECO:0000313" key="3">
    <source>
        <dbReference type="Proteomes" id="UP001589818"/>
    </source>
</evidence>
<comment type="caution">
    <text evidence="2">The sequence shown here is derived from an EMBL/GenBank/DDBJ whole genome shotgun (WGS) entry which is preliminary data.</text>
</comment>
<reference evidence="2 3" key="1">
    <citation type="submission" date="2024-09" db="EMBL/GenBank/DDBJ databases">
        <authorList>
            <person name="Sun Q."/>
            <person name="Mori K."/>
        </authorList>
    </citation>
    <scope>NUCLEOTIDE SEQUENCE [LARGE SCALE GENOMIC DNA]</scope>
    <source>
        <strain evidence="2 3">CCM 4839</strain>
    </source>
</reference>
<dbReference type="CDD" id="cd04186">
    <property type="entry name" value="GT_2_like_c"/>
    <property type="match status" value="1"/>
</dbReference>
<keyword evidence="3" id="KW-1185">Reference proteome</keyword>